<sequence>MAKVPQIDKLQQQSQLAAARRNDEPTPIPELRKFLQPSPALLEDAELALNNLAHQELLLVKETENLFKRQVDYIKQIDNLRDHIPNMEQINGNTKRLGSLVESAHVLVGDVCSKFRQIDLAKARLEDCLSKIGDILDLKTCRNGMAKAMQSNNYEEAAMHIKRFLSIDQKELQKTINIIIFGDQTSYWPLDKTNLLSNLDDDETPQPNTNQSNVQEVAQPSNRNQNSLDPRSINEALRELAEARVKLLNLCQENMARAIQEENATVIERFFKIFPMLNEHQDGLQRYSEYLKNKVVSQRVGEVLQSKEVNHADKLAALYESVAKLIDLHQPLVETYYGPGHLIVVIKVIQKECDRVSRKILEEFRNETKLQTVAKIVRSSSLQSINQNLTPKQTTNQLNLAPSKLDPRTVDKILNEISLIVSRSEVYLSFIVQRIKDDNQSKSENEAQKRLNQVELYNMIFYECELNHLAQEVGGIYVMLEQFYLNESSKKAIVMDQIDIDPSYSCLISSMLDDIFFIIKKCTKRAVSTKSNEVFCAIINHCVTLLESTFCQVLEERLKNQQYYTSFSAKNLDFSQAYNAIQSGRYLQSTNDQEKSNAQYFSALNNLEKACDYMKTLRGILDVDVKKLKPSILVLDSNHDNQLQKAVACLNEMTQLVSRFSSIINSSLYHLFNTSLRNRIKTEAKVVMDENPDLTAIVSSSTDELTSLTKSVIKTVDPCLERSLLPENYARLVSITNDFLSSTLKTLK</sequence>
<name>A0A6G1SN13_9ACAR</name>
<organism evidence="11">
    <name type="scientific">Aceria tosichella</name>
    <name type="common">wheat curl mite</name>
    <dbReference type="NCBI Taxonomy" id="561515"/>
    <lineage>
        <taxon>Eukaryota</taxon>
        <taxon>Metazoa</taxon>
        <taxon>Ecdysozoa</taxon>
        <taxon>Arthropoda</taxon>
        <taxon>Chelicerata</taxon>
        <taxon>Arachnida</taxon>
        <taxon>Acari</taxon>
        <taxon>Acariformes</taxon>
        <taxon>Trombidiformes</taxon>
        <taxon>Prostigmata</taxon>
        <taxon>Eupodina</taxon>
        <taxon>Eriophyoidea</taxon>
        <taxon>Eriophyidae</taxon>
        <taxon>Eriophyinae</taxon>
        <taxon>Aceriini</taxon>
        <taxon>Aceria</taxon>
    </lineage>
</organism>
<evidence type="ECO:0000313" key="11">
    <source>
        <dbReference type="EMBL" id="MDE51601.1"/>
    </source>
</evidence>
<dbReference type="InterPro" id="IPR013167">
    <property type="entry name" value="COG4_M"/>
</dbReference>
<comment type="similarity">
    <text evidence="2">Belongs to the COG4 family.</text>
</comment>
<evidence type="ECO:0000256" key="4">
    <source>
        <dbReference type="ARBA" id="ARBA00022448"/>
    </source>
</evidence>
<evidence type="ECO:0000256" key="2">
    <source>
        <dbReference type="ARBA" id="ARBA00009215"/>
    </source>
</evidence>
<evidence type="ECO:0000256" key="9">
    <source>
        <dbReference type="SAM" id="MobiDB-lite"/>
    </source>
</evidence>
<dbReference type="Gene3D" id="1.10.287.1060">
    <property type="entry name" value="ESAT-6-like"/>
    <property type="match status" value="1"/>
</dbReference>
<dbReference type="GO" id="GO:0015031">
    <property type="term" value="P:protein transport"/>
    <property type="evidence" value="ECO:0007669"/>
    <property type="project" value="UniProtKB-KW"/>
</dbReference>
<feature type="domain" description="COG4 transport protein middle alpha-helical bundle" evidence="10">
    <location>
        <begin position="240"/>
        <end position="559"/>
    </location>
</feature>
<dbReference type="SMART" id="SM00762">
    <property type="entry name" value="Cog4"/>
    <property type="match status" value="1"/>
</dbReference>
<protein>
    <recommendedName>
        <fullName evidence="3">Conserved oligomeric Golgi complex subunit 4</fullName>
    </recommendedName>
    <alternativeName>
        <fullName evidence="8">Component of oligomeric Golgi complex 4</fullName>
    </alternativeName>
</protein>
<keyword evidence="6" id="KW-0333">Golgi apparatus</keyword>
<dbReference type="PANTHER" id="PTHR24016">
    <property type="entry name" value="CONSERVED OLIGOMERIC GOLGI COMPLEX SUBUNIT 4"/>
    <property type="match status" value="1"/>
</dbReference>
<reference evidence="11" key="1">
    <citation type="submission" date="2018-10" db="EMBL/GenBank/DDBJ databases">
        <title>Transcriptome assembly of Aceria tosichella (Wheat curl mite) Type 2.</title>
        <authorList>
            <person name="Scully E.D."/>
            <person name="Geib S.M."/>
            <person name="Palmer N.A."/>
            <person name="Gupta A.K."/>
            <person name="Sarath G."/>
            <person name="Tatineni S."/>
        </authorList>
    </citation>
    <scope>NUCLEOTIDE SEQUENCE</scope>
    <source>
        <strain evidence="11">LincolnNE</strain>
    </source>
</reference>
<gene>
    <name evidence="11" type="primary">COG4</name>
    <name evidence="11" type="ORF">g.13034</name>
</gene>
<evidence type="ECO:0000256" key="7">
    <source>
        <dbReference type="ARBA" id="ARBA00023136"/>
    </source>
</evidence>
<feature type="compositionally biased region" description="Polar residues" evidence="9">
    <location>
        <begin position="205"/>
        <end position="229"/>
    </location>
</feature>
<dbReference type="Pfam" id="PF08318">
    <property type="entry name" value="COG4_m"/>
    <property type="match status" value="1"/>
</dbReference>
<keyword evidence="5" id="KW-0653">Protein transport</keyword>
<keyword evidence="7" id="KW-0472">Membrane</keyword>
<dbReference type="AlphaFoldDB" id="A0A6G1SN13"/>
<evidence type="ECO:0000256" key="1">
    <source>
        <dbReference type="ARBA" id="ARBA00004395"/>
    </source>
</evidence>
<dbReference type="EMBL" id="GGYP01006830">
    <property type="protein sequence ID" value="MDE51601.1"/>
    <property type="molecule type" value="Transcribed_RNA"/>
</dbReference>
<dbReference type="PANTHER" id="PTHR24016:SF0">
    <property type="entry name" value="CONSERVED OLIGOMERIC GOLGI COMPLEX SUBUNIT 4"/>
    <property type="match status" value="1"/>
</dbReference>
<feature type="compositionally biased region" description="Low complexity" evidence="9">
    <location>
        <begin position="10"/>
        <end position="19"/>
    </location>
</feature>
<proteinExistence type="inferred from homology"/>
<dbReference type="GO" id="GO:0000139">
    <property type="term" value="C:Golgi membrane"/>
    <property type="evidence" value="ECO:0007669"/>
    <property type="project" value="UniProtKB-SubCell"/>
</dbReference>
<evidence type="ECO:0000256" key="6">
    <source>
        <dbReference type="ARBA" id="ARBA00023034"/>
    </source>
</evidence>
<dbReference type="GO" id="GO:0006890">
    <property type="term" value="P:retrograde vesicle-mediated transport, Golgi to endoplasmic reticulum"/>
    <property type="evidence" value="ECO:0007669"/>
    <property type="project" value="TreeGrafter"/>
</dbReference>
<keyword evidence="4" id="KW-0813">Transport</keyword>
<evidence type="ECO:0000259" key="10">
    <source>
        <dbReference type="SMART" id="SM00762"/>
    </source>
</evidence>
<dbReference type="InterPro" id="IPR048682">
    <property type="entry name" value="COG4"/>
</dbReference>
<evidence type="ECO:0000256" key="5">
    <source>
        <dbReference type="ARBA" id="ARBA00022927"/>
    </source>
</evidence>
<accession>A0A6G1SN13</accession>
<feature type="region of interest" description="Disordered" evidence="9">
    <location>
        <begin position="198"/>
        <end position="230"/>
    </location>
</feature>
<comment type="subcellular location">
    <subcellularLocation>
        <location evidence="1">Golgi apparatus membrane</location>
        <topology evidence="1">Peripheral membrane protein</topology>
    </subcellularLocation>
</comment>
<evidence type="ECO:0000256" key="3">
    <source>
        <dbReference type="ARBA" id="ARBA00020975"/>
    </source>
</evidence>
<dbReference type="InterPro" id="IPR048680">
    <property type="entry name" value="COG4_N"/>
</dbReference>
<feature type="region of interest" description="Disordered" evidence="9">
    <location>
        <begin position="1"/>
        <end position="28"/>
    </location>
</feature>
<dbReference type="GO" id="GO:0017119">
    <property type="term" value="C:Golgi transport complex"/>
    <property type="evidence" value="ECO:0007669"/>
    <property type="project" value="TreeGrafter"/>
</dbReference>
<dbReference type="GO" id="GO:0007030">
    <property type="term" value="P:Golgi organization"/>
    <property type="evidence" value="ECO:0007669"/>
    <property type="project" value="TreeGrafter"/>
</dbReference>
<evidence type="ECO:0000256" key="8">
    <source>
        <dbReference type="ARBA" id="ARBA00031340"/>
    </source>
</evidence>
<dbReference type="Pfam" id="PF20663">
    <property type="entry name" value="COG4_N"/>
    <property type="match status" value="1"/>
</dbReference>